<feature type="region of interest" description="Disordered" evidence="9">
    <location>
        <begin position="125"/>
        <end position="187"/>
    </location>
</feature>
<evidence type="ECO:0000256" key="2">
    <source>
        <dbReference type="ARBA" id="ARBA00009626"/>
    </source>
</evidence>
<comment type="subcellular location">
    <subcellularLocation>
        <location evidence="1 8">Nucleus</location>
    </subcellularLocation>
</comment>
<organism evidence="10 11">
    <name type="scientific">Coniochaeta ligniaria NRRL 30616</name>
    <dbReference type="NCBI Taxonomy" id="1408157"/>
    <lineage>
        <taxon>Eukaryota</taxon>
        <taxon>Fungi</taxon>
        <taxon>Dikarya</taxon>
        <taxon>Ascomycota</taxon>
        <taxon>Pezizomycotina</taxon>
        <taxon>Sordariomycetes</taxon>
        <taxon>Sordariomycetidae</taxon>
        <taxon>Coniochaetales</taxon>
        <taxon>Coniochaetaceae</taxon>
        <taxon>Coniochaeta</taxon>
    </lineage>
</organism>
<evidence type="ECO:0000256" key="1">
    <source>
        <dbReference type="ARBA" id="ARBA00004123"/>
    </source>
</evidence>
<gene>
    <name evidence="8" type="primary">MED4</name>
    <name evidence="10" type="ORF">CONLIGDRAFT_629542</name>
</gene>
<dbReference type="InParanoid" id="A0A1J7JPJ9"/>
<evidence type="ECO:0000256" key="4">
    <source>
        <dbReference type="ARBA" id="ARBA00023015"/>
    </source>
</evidence>
<evidence type="ECO:0000256" key="9">
    <source>
        <dbReference type="SAM" id="MobiDB-lite"/>
    </source>
</evidence>
<evidence type="ECO:0000313" key="10">
    <source>
        <dbReference type="EMBL" id="OIW31848.1"/>
    </source>
</evidence>
<name>A0A1J7JPJ9_9PEZI</name>
<comment type="similarity">
    <text evidence="2 8">Belongs to the Mediator complex subunit 4 family.</text>
</comment>
<evidence type="ECO:0000256" key="6">
    <source>
        <dbReference type="ARBA" id="ARBA00023242"/>
    </source>
</evidence>
<accession>A0A1J7JPJ9</accession>
<evidence type="ECO:0000256" key="5">
    <source>
        <dbReference type="ARBA" id="ARBA00023163"/>
    </source>
</evidence>
<dbReference type="InterPro" id="IPR019258">
    <property type="entry name" value="Mediator_Med4"/>
</dbReference>
<sequence length="326" mass="35946">MDKYMDERFERVQRALTSLIDSITKYTPSTTQAHDLAAADKELSDGLTELQTHQNNLLRIQELRKETEDLDAQIKSTVSLLWSTRKEITGTPTTSYPSSGPRYDFTYTDLLNYARRISPYTLPPPGVTNGVDLSAPPADQQATASAEQTPVTATSDSVPAPNGAAVASTASQPTDPSQPDAAPQQTSFSTALPEHMTEAVNLLEGAVFYPWPGEERIRSGALDLCQRLADAGVDPKGYDPEEQERQRQAEAEERKRREAIEDAERKRREEERFAQMARERAAAAERERLMSHDAGGAGQASPGAAGRQEKKQFQFMGGLDDDEDED</sequence>
<keyword evidence="4 8" id="KW-0805">Transcription regulation</keyword>
<comment type="subunit">
    <text evidence="8">Component of the Mediator complex.</text>
</comment>
<protein>
    <recommendedName>
        <fullName evidence="3 8">Mediator of RNA polymerase II transcription subunit 4</fullName>
    </recommendedName>
    <alternativeName>
        <fullName evidence="7 8">Mediator complex subunit 4</fullName>
    </alternativeName>
</protein>
<dbReference type="Proteomes" id="UP000182658">
    <property type="component" value="Unassembled WGS sequence"/>
</dbReference>
<keyword evidence="8" id="KW-0010">Activator</keyword>
<keyword evidence="11" id="KW-1185">Reference proteome</keyword>
<evidence type="ECO:0000256" key="8">
    <source>
        <dbReference type="RuleBase" id="RU364141"/>
    </source>
</evidence>
<evidence type="ECO:0000256" key="7">
    <source>
        <dbReference type="ARBA" id="ARBA00031257"/>
    </source>
</evidence>
<keyword evidence="5 8" id="KW-0804">Transcription</keyword>
<dbReference type="GO" id="GO:0003712">
    <property type="term" value="F:transcription coregulator activity"/>
    <property type="evidence" value="ECO:0007669"/>
    <property type="project" value="InterPro"/>
</dbReference>
<dbReference type="GO" id="GO:0016592">
    <property type="term" value="C:mediator complex"/>
    <property type="evidence" value="ECO:0007669"/>
    <property type="project" value="InterPro"/>
</dbReference>
<feature type="compositionally biased region" description="Polar residues" evidence="9">
    <location>
        <begin position="168"/>
        <end position="187"/>
    </location>
</feature>
<feature type="compositionally biased region" description="Basic and acidic residues" evidence="9">
    <location>
        <begin position="236"/>
        <end position="291"/>
    </location>
</feature>
<feature type="compositionally biased region" description="Polar residues" evidence="9">
    <location>
        <begin position="140"/>
        <end position="157"/>
    </location>
</feature>
<dbReference type="STRING" id="1408157.A0A1J7JPJ9"/>
<dbReference type="GO" id="GO:0006357">
    <property type="term" value="P:regulation of transcription by RNA polymerase II"/>
    <property type="evidence" value="ECO:0007669"/>
    <property type="project" value="InterPro"/>
</dbReference>
<dbReference type="OrthoDB" id="1929813at2759"/>
<proteinExistence type="inferred from homology"/>
<evidence type="ECO:0000313" key="11">
    <source>
        <dbReference type="Proteomes" id="UP000182658"/>
    </source>
</evidence>
<dbReference type="Pfam" id="PF10018">
    <property type="entry name" value="Med4"/>
    <property type="match status" value="1"/>
</dbReference>
<keyword evidence="6 8" id="KW-0539">Nucleus</keyword>
<dbReference type="EMBL" id="KV875095">
    <property type="protein sequence ID" value="OIW31848.1"/>
    <property type="molecule type" value="Genomic_DNA"/>
</dbReference>
<evidence type="ECO:0000256" key="3">
    <source>
        <dbReference type="ARBA" id="ARBA00020629"/>
    </source>
</evidence>
<dbReference type="AlphaFoldDB" id="A0A1J7JPJ9"/>
<feature type="region of interest" description="Disordered" evidence="9">
    <location>
        <begin position="232"/>
        <end position="326"/>
    </location>
</feature>
<comment type="function">
    <text evidence="8">Component of the Mediator complex, a coactivator involved in the regulated transcription of nearly all RNA polymerase II-dependent genes. Mediator functions as a bridge to convey information from gene-specific regulatory proteins to the basal RNA polymerase II transcription machinery. Mediator is recruited to promoters by direct interactions with regulatory proteins and serves as a scaffold for the assembly of a functional preinitiation complex with RNA polymerase II and the general transcription factors.</text>
</comment>
<reference evidence="10 11" key="1">
    <citation type="submission" date="2016-10" db="EMBL/GenBank/DDBJ databases">
        <title>Draft genome sequence of Coniochaeta ligniaria NRRL30616, a lignocellulolytic fungus for bioabatement of inhibitors in plant biomass hydrolysates.</title>
        <authorList>
            <consortium name="DOE Joint Genome Institute"/>
            <person name="Jimenez D.J."/>
            <person name="Hector R.E."/>
            <person name="Riley R."/>
            <person name="Sun H."/>
            <person name="Grigoriev I.V."/>
            <person name="Van Elsas J.D."/>
            <person name="Nichols N.N."/>
        </authorList>
    </citation>
    <scope>NUCLEOTIDE SEQUENCE [LARGE SCALE GENOMIC DNA]</scope>
    <source>
        <strain evidence="10 11">NRRL 30616</strain>
    </source>
</reference>